<name>A0A1V9XUD1_9ACAR</name>
<dbReference type="Proteomes" id="UP000192247">
    <property type="component" value="Unassembled WGS sequence"/>
</dbReference>
<dbReference type="InParanoid" id="A0A1V9XUD1"/>
<dbReference type="EMBL" id="MNPL01003936">
    <property type="protein sequence ID" value="OQR77100.1"/>
    <property type="molecule type" value="Genomic_DNA"/>
</dbReference>
<evidence type="ECO:0000313" key="2">
    <source>
        <dbReference type="Proteomes" id="UP000192247"/>
    </source>
</evidence>
<protein>
    <submittedName>
        <fullName evidence="1">Uncharacterized protein</fullName>
    </submittedName>
</protein>
<reference evidence="1 2" key="1">
    <citation type="journal article" date="2017" name="Gigascience">
        <title>Draft genome of the honey bee ectoparasitic mite, Tropilaelaps mercedesae, is shaped by the parasitic life history.</title>
        <authorList>
            <person name="Dong X."/>
            <person name="Armstrong S.D."/>
            <person name="Xia D."/>
            <person name="Makepeace B.L."/>
            <person name="Darby A.C."/>
            <person name="Kadowaki T."/>
        </authorList>
    </citation>
    <scope>NUCLEOTIDE SEQUENCE [LARGE SCALE GENOMIC DNA]</scope>
    <source>
        <strain evidence="1">Wuxi-XJTLU</strain>
    </source>
</reference>
<accession>A0A1V9XUD1</accession>
<sequence>MCKACSAFLGNCELLLRDLRIFRVQFNEFNGAGQS</sequence>
<keyword evidence="2" id="KW-1185">Reference proteome</keyword>
<comment type="caution">
    <text evidence="1">The sequence shown here is derived from an EMBL/GenBank/DDBJ whole genome shotgun (WGS) entry which is preliminary data.</text>
</comment>
<proteinExistence type="predicted"/>
<organism evidence="1 2">
    <name type="scientific">Tropilaelaps mercedesae</name>
    <dbReference type="NCBI Taxonomy" id="418985"/>
    <lineage>
        <taxon>Eukaryota</taxon>
        <taxon>Metazoa</taxon>
        <taxon>Ecdysozoa</taxon>
        <taxon>Arthropoda</taxon>
        <taxon>Chelicerata</taxon>
        <taxon>Arachnida</taxon>
        <taxon>Acari</taxon>
        <taxon>Parasitiformes</taxon>
        <taxon>Mesostigmata</taxon>
        <taxon>Gamasina</taxon>
        <taxon>Dermanyssoidea</taxon>
        <taxon>Laelapidae</taxon>
        <taxon>Tropilaelaps</taxon>
    </lineage>
</organism>
<evidence type="ECO:0000313" key="1">
    <source>
        <dbReference type="EMBL" id="OQR77100.1"/>
    </source>
</evidence>
<gene>
    <name evidence="1" type="ORF">BIW11_02961</name>
</gene>
<dbReference type="AlphaFoldDB" id="A0A1V9XUD1"/>